<protein>
    <submittedName>
        <fullName evidence="1">Uncharacterized protein</fullName>
    </submittedName>
</protein>
<keyword evidence="2" id="KW-1185">Reference proteome</keyword>
<evidence type="ECO:0000313" key="1">
    <source>
        <dbReference type="EMBL" id="KZT37063.1"/>
    </source>
</evidence>
<accession>A0A166C4C8</accession>
<proteinExistence type="predicted"/>
<dbReference type="Proteomes" id="UP000076798">
    <property type="component" value="Unassembled WGS sequence"/>
</dbReference>
<name>A0A166C4C8_9AGAM</name>
<dbReference type="EMBL" id="KV428092">
    <property type="protein sequence ID" value="KZT37063.1"/>
    <property type="molecule type" value="Genomic_DNA"/>
</dbReference>
<gene>
    <name evidence="1" type="ORF">SISSUDRAFT_1048986</name>
</gene>
<evidence type="ECO:0000313" key="2">
    <source>
        <dbReference type="Proteomes" id="UP000076798"/>
    </source>
</evidence>
<dbReference type="AlphaFoldDB" id="A0A166C4C8"/>
<reference evidence="1 2" key="1">
    <citation type="journal article" date="2016" name="Mol. Biol. Evol.">
        <title>Comparative Genomics of Early-Diverging Mushroom-Forming Fungi Provides Insights into the Origins of Lignocellulose Decay Capabilities.</title>
        <authorList>
            <person name="Nagy L.G."/>
            <person name="Riley R."/>
            <person name="Tritt A."/>
            <person name="Adam C."/>
            <person name="Daum C."/>
            <person name="Floudas D."/>
            <person name="Sun H."/>
            <person name="Yadav J.S."/>
            <person name="Pangilinan J."/>
            <person name="Larsson K.H."/>
            <person name="Matsuura K."/>
            <person name="Barry K."/>
            <person name="Labutti K."/>
            <person name="Kuo R."/>
            <person name="Ohm R.A."/>
            <person name="Bhattacharya S.S."/>
            <person name="Shirouzu T."/>
            <person name="Yoshinaga Y."/>
            <person name="Martin F.M."/>
            <person name="Grigoriev I.V."/>
            <person name="Hibbett D.S."/>
        </authorList>
    </citation>
    <scope>NUCLEOTIDE SEQUENCE [LARGE SCALE GENOMIC DNA]</scope>
    <source>
        <strain evidence="1 2">HHB10207 ss-3</strain>
    </source>
</reference>
<sequence>MLPSRAYFSKAKRHAFMQIKRSRTAFFMTLILSILMLLLRLLDSELEAAQA</sequence>
<organism evidence="1 2">
    <name type="scientific">Sistotremastrum suecicum HHB10207 ss-3</name>
    <dbReference type="NCBI Taxonomy" id="1314776"/>
    <lineage>
        <taxon>Eukaryota</taxon>
        <taxon>Fungi</taxon>
        <taxon>Dikarya</taxon>
        <taxon>Basidiomycota</taxon>
        <taxon>Agaricomycotina</taxon>
        <taxon>Agaricomycetes</taxon>
        <taxon>Sistotremastrales</taxon>
        <taxon>Sistotremastraceae</taxon>
        <taxon>Sistotremastrum</taxon>
    </lineage>
</organism>